<dbReference type="EC" id="3.1.3.48" evidence="2"/>
<evidence type="ECO:0000256" key="2">
    <source>
        <dbReference type="ARBA" id="ARBA00013064"/>
    </source>
</evidence>
<dbReference type="InterPro" id="IPR020428">
    <property type="entry name" value="PFA-DSPs"/>
</dbReference>
<dbReference type="SUPFAM" id="SSF52799">
    <property type="entry name" value="(Phosphotyrosine protein) phosphatases II"/>
    <property type="match status" value="1"/>
</dbReference>
<dbReference type="EMBL" id="BEYU01000211">
    <property type="protein sequence ID" value="GBG34723.1"/>
    <property type="molecule type" value="Genomic_DNA"/>
</dbReference>
<keyword evidence="4" id="KW-0378">Hydrolase</keyword>
<comment type="caution">
    <text evidence="6">The sequence shown here is derived from an EMBL/GenBank/DDBJ whole genome shotgun (WGS) entry which is preliminary data.</text>
</comment>
<reference evidence="6 7" key="1">
    <citation type="submission" date="2017-12" db="EMBL/GenBank/DDBJ databases">
        <title>Sequencing, de novo assembly and annotation of complete genome of a new Thraustochytrid species, strain FCC1311.</title>
        <authorList>
            <person name="Sedici K."/>
            <person name="Godart F."/>
            <person name="Aiese Cigliano R."/>
            <person name="Sanseverino W."/>
            <person name="Barakat M."/>
            <person name="Ortet P."/>
            <person name="Marechal E."/>
            <person name="Cagnac O."/>
            <person name="Amato A."/>
        </authorList>
    </citation>
    <scope>NUCLEOTIDE SEQUENCE [LARGE SCALE GENOMIC DNA]</scope>
</reference>
<keyword evidence="3" id="KW-0963">Cytoplasm</keyword>
<name>A0A2R5H0X9_9STRA</name>
<dbReference type="Gene3D" id="3.90.190.10">
    <property type="entry name" value="Protein tyrosine phosphatase superfamily"/>
    <property type="match status" value="1"/>
</dbReference>
<dbReference type="Proteomes" id="UP000241890">
    <property type="component" value="Unassembled WGS sequence"/>
</dbReference>
<dbReference type="PANTHER" id="PTHR31126:SF8">
    <property type="entry name" value="TYROSINE-PROTEIN PHOSPHATASE OCA1-RELATED"/>
    <property type="match status" value="1"/>
</dbReference>
<protein>
    <recommendedName>
        <fullName evidence="2">protein-tyrosine-phosphatase</fullName>
        <ecNumber evidence="2">3.1.3.48</ecNumber>
    </recommendedName>
</protein>
<dbReference type="InterPro" id="IPR029021">
    <property type="entry name" value="Prot-tyrosine_phosphatase-like"/>
</dbReference>
<evidence type="ECO:0000256" key="3">
    <source>
        <dbReference type="ARBA" id="ARBA00022490"/>
    </source>
</evidence>
<dbReference type="OrthoDB" id="6375174at2759"/>
<dbReference type="PANTHER" id="PTHR31126">
    <property type="entry name" value="TYROSINE-PROTEIN PHOSPHATASE"/>
    <property type="match status" value="1"/>
</dbReference>
<dbReference type="PRINTS" id="PR01911">
    <property type="entry name" value="PFDSPHPHTASE"/>
</dbReference>
<evidence type="ECO:0000256" key="1">
    <source>
        <dbReference type="ARBA" id="ARBA00004496"/>
    </source>
</evidence>
<evidence type="ECO:0000256" key="4">
    <source>
        <dbReference type="ARBA" id="ARBA00022801"/>
    </source>
</evidence>
<evidence type="ECO:0000256" key="5">
    <source>
        <dbReference type="ARBA" id="ARBA00022912"/>
    </source>
</evidence>
<dbReference type="FunFam" id="3.90.190.10:FF:000035">
    <property type="entry name" value="Tyrosine phosphatase, putative"/>
    <property type="match status" value="1"/>
</dbReference>
<accession>A0A2R5H0X9</accession>
<evidence type="ECO:0000313" key="6">
    <source>
        <dbReference type="EMBL" id="GBG34723.1"/>
    </source>
</evidence>
<evidence type="ECO:0000313" key="7">
    <source>
        <dbReference type="Proteomes" id="UP000241890"/>
    </source>
</evidence>
<dbReference type="GO" id="GO:0004725">
    <property type="term" value="F:protein tyrosine phosphatase activity"/>
    <property type="evidence" value="ECO:0007669"/>
    <property type="project" value="UniProtKB-EC"/>
</dbReference>
<proteinExistence type="predicted"/>
<dbReference type="AlphaFoldDB" id="A0A2R5H0X9"/>
<gene>
    <name evidence="6" type="ORF">FCC1311_109452</name>
</gene>
<organism evidence="6 7">
    <name type="scientific">Hondaea fermentalgiana</name>
    <dbReference type="NCBI Taxonomy" id="2315210"/>
    <lineage>
        <taxon>Eukaryota</taxon>
        <taxon>Sar</taxon>
        <taxon>Stramenopiles</taxon>
        <taxon>Bigyra</taxon>
        <taxon>Labyrinthulomycetes</taxon>
        <taxon>Thraustochytrida</taxon>
        <taxon>Thraustochytriidae</taxon>
        <taxon>Hondaea</taxon>
    </lineage>
</organism>
<dbReference type="Pfam" id="PF03162">
    <property type="entry name" value="Y_phosphatase2"/>
    <property type="match status" value="1"/>
</dbReference>
<keyword evidence="7" id="KW-1185">Reference proteome</keyword>
<dbReference type="GO" id="GO:0005737">
    <property type="term" value="C:cytoplasm"/>
    <property type="evidence" value="ECO:0007669"/>
    <property type="project" value="UniProtKB-SubCell"/>
</dbReference>
<dbReference type="InterPro" id="IPR004861">
    <property type="entry name" value="Siw14-like"/>
</dbReference>
<sequence>MAGLIPPLNYGMVEVDLHRSGLPNELNLRFLEQLQLKTVVYLGGDDLLDVSFTRFLEDHNVNLVHLGTSESVRALYAPIGEETVLEALRIILDRANHPMLVCDHQGSHRTGVVIGALRKSLRWSLTSIWDEYRR</sequence>
<dbReference type="InParanoid" id="A0A2R5H0X9"/>
<comment type="subcellular location">
    <subcellularLocation>
        <location evidence="1">Cytoplasm</location>
    </subcellularLocation>
</comment>
<keyword evidence="5" id="KW-0904">Protein phosphatase</keyword>